<protein>
    <submittedName>
        <fullName evidence="10">Myosin heavy chain MYA2, putative</fullName>
    </submittedName>
</protein>
<dbReference type="SUPFAM" id="SSF52540">
    <property type="entry name" value="P-loop containing nucleoside triphosphate hydrolases"/>
    <property type="match status" value="1"/>
</dbReference>
<dbReference type="CDD" id="cd00124">
    <property type="entry name" value="MYSc"/>
    <property type="match status" value="1"/>
</dbReference>
<organism evidence="10 11">
    <name type="scientific">Bodo saltans</name>
    <name type="common">Flagellated protozoan</name>
    <dbReference type="NCBI Taxonomy" id="75058"/>
    <lineage>
        <taxon>Eukaryota</taxon>
        <taxon>Discoba</taxon>
        <taxon>Euglenozoa</taxon>
        <taxon>Kinetoplastea</taxon>
        <taxon>Metakinetoplastina</taxon>
        <taxon>Eubodonida</taxon>
        <taxon>Bodonidae</taxon>
        <taxon>Bodo</taxon>
    </lineage>
</organism>
<dbReference type="Gene3D" id="1.20.58.530">
    <property type="match status" value="1"/>
</dbReference>
<keyword evidence="1 6" id="KW-0547">Nucleotide-binding</keyword>
<feature type="region of interest" description="Actin-binding" evidence="6">
    <location>
        <begin position="619"/>
        <end position="641"/>
    </location>
</feature>
<dbReference type="OrthoDB" id="240573at2759"/>
<name>A0A0S4INK0_BODSA</name>
<keyword evidence="3 6" id="KW-0518">Myosin</keyword>
<dbReference type="Pfam" id="PF00063">
    <property type="entry name" value="Myosin_head"/>
    <property type="match status" value="1"/>
</dbReference>
<dbReference type="GO" id="GO:0016459">
    <property type="term" value="C:myosin complex"/>
    <property type="evidence" value="ECO:0007669"/>
    <property type="project" value="UniProtKB-KW"/>
</dbReference>
<dbReference type="PRINTS" id="PR00193">
    <property type="entry name" value="MYOSINHEAVY"/>
</dbReference>
<dbReference type="Proteomes" id="UP000051952">
    <property type="component" value="Unassembled WGS sequence"/>
</dbReference>
<feature type="compositionally biased region" description="Polar residues" evidence="8">
    <location>
        <begin position="1129"/>
        <end position="1147"/>
    </location>
</feature>
<dbReference type="InterPro" id="IPR036961">
    <property type="entry name" value="Kinesin_motor_dom_sf"/>
</dbReference>
<evidence type="ECO:0000256" key="5">
    <source>
        <dbReference type="ARBA" id="ARBA00023203"/>
    </source>
</evidence>
<dbReference type="GO" id="GO:0000146">
    <property type="term" value="F:microfilament motor activity"/>
    <property type="evidence" value="ECO:0007669"/>
    <property type="project" value="TreeGrafter"/>
</dbReference>
<dbReference type="Gene3D" id="3.40.850.10">
    <property type="entry name" value="Kinesin motor domain"/>
    <property type="match status" value="1"/>
</dbReference>
<dbReference type="PANTHER" id="PTHR13140:SF706">
    <property type="entry name" value="DILUTE CLASS UNCONVENTIONAL MYOSIN, ISOFORM C"/>
    <property type="match status" value="1"/>
</dbReference>
<feature type="region of interest" description="Disordered" evidence="8">
    <location>
        <begin position="1234"/>
        <end position="1253"/>
    </location>
</feature>
<dbReference type="GO" id="GO:0007015">
    <property type="term" value="P:actin filament organization"/>
    <property type="evidence" value="ECO:0007669"/>
    <property type="project" value="TreeGrafter"/>
</dbReference>
<evidence type="ECO:0000256" key="6">
    <source>
        <dbReference type="PROSITE-ProRule" id="PRU00782"/>
    </source>
</evidence>
<dbReference type="PROSITE" id="PS51456">
    <property type="entry name" value="MYOSIN_MOTOR"/>
    <property type="match status" value="1"/>
</dbReference>
<keyword evidence="5 6" id="KW-0009">Actin-binding</keyword>
<evidence type="ECO:0000256" key="1">
    <source>
        <dbReference type="ARBA" id="ARBA00022741"/>
    </source>
</evidence>
<dbReference type="PANTHER" id="PTHR13140">
    <property type="entry name" value="MYOSIN"/>
    <property type="match status" value="1"/>
</dbReference>
<comment type="similarity">
    <text evidence="6">Belongs to the TRAFAC class myosin-kinesin ATPase superfamily. Myosin family.</text>
</comment>
<dbReference type="InterPro" id="IPR001609">
    <property type="entry name" value="Myosin_head_motor_dom-like"/>
</dbReference>
<gene>
    <name evidence="10" type="ORF">BSAL_64760</name>
</gene>
<feature type="domain" description="Myosin motor" evidence="9">
    <location>
        <begin position="65"/>
        <end position="740"/>
    </location>
</feature>
<dbReference type="GO" id="GO:0005524">
    <property type="term" value="F:ATP binding"/>
    <property type="evidence" value="ECO:0007669"/>
    <property type="project" value="UniProtKB-UniRule"/>
</dbReference>
<accession>A0A0S4INK0</accession>
<keyword evidence="4 6" id="KW-0505">Motor protein</keyword>
<feature type="binding site" evidence="6">
    <location>
        <begin position="161"/>
        <end position="168"/>
    </location>
    <ligand>
        <name>ATP</name>
        <dbReference type="ChEBI" id="CHEBI:30616"/>
    </ligand>
</feature>
<evidence type="ECO:0000256" key="4">
    <source>
        <dbReference type="ARBA" id="ARBA00023175"/>
    </source>
</evidence>
<dbReference type="VEuPathDB" id="TriTrypDB:BSAL_64760"/>
<evidence type="ECO:0000256" key="7">
    <source>
        <dbReference type="SAM" id="Coils"/>
    </source>
</evidence>
<feature type="region of interest" description="Disordered" evidence="8">
    <location>
        <begin position="1084"/>
        <end position="1154"/>
    </location>
</feature>
<reference evidence="11" key="1">
    <citation type="submission" date="2015-09" db="EMBL/GenBank/DDBJ databases">
        <authorList>
            <consortium name="Pathogen Informatics"/>
        </authorList>
    </citation>
    <scope>NUCLEOTIDE SEQUENCE [LARGE SCALE GENOMIC DNA]</scope>
    <source>
        <strain evidence="11">Lake Konstanz</strain>
    </source>
</reference>
<keyword evidence="11" id="KW-1185">Reference proteome</keyword>
<dbReference type="EMBL" id="CYKH01000380">
    <property type="protein sequence ID" value="CUF67578.1"/>
    <property type="molecule type" value="Genomic_DNA"/>
</dbReference>
<keyword evidence="2 6" id="KW-0067">ATP-binding</keyword>
<feature type="region of interest" description="Disordered" evidence="8">
    <location>
        <begin position="1277"/>
        <end position="1322"/>
    </location>
</feature>
<feature type="coiled-coil region" evidence="7">
    <location>
        <begin position="801"/>
        <end position="865"/>
    </location>
</feature>
<dbReference type="Gene3D" id="1.10.10.820">
    <property type="match status" value="1"/>
</dbReference>
<evidence type="ECO:0000256" key="8">
    <source>
        <dbReference type="SAM" id="MobiDB-lite"/>
    </source>
</evidence>
<feature type="region of interest" description="Disordered" evidence="8">
    <location>
        <begin position="1041"/>
        <end position="1061"/>
    </location>
</feature>
<dbReference type="GO" id="GO:0005737">
    <property type="term" value="C:cytoplasm"/>
    <property type="evidence" value="ECO:0007669"/>
    <property type="project" value="TreeGrafter"/>
</dbReference>
<sequence length="1322" mass="147984">MAYQAGDVCFVKHPKHSWIVGNITGGHMNNWSVKANDPERQCTGEMLDKISDADVTTCREDLLDEKSHDLLSLTVLHDATLLRCLYLRYFDDIVYTNIGAIVVALNPFNFKIPRYMDDKMSEYLKEGQVIEKNMPHSWAQAHNTYNEMISDNGNQCILISGESGAGKTEATKIVMKYLAAISCSRGTAEEKAQGMAVGDRLNACSPILESFGNAKTVRNDNSSRFGKFMKVKFSPTGQLIGAETTKYLLEKSRIVTCAENERVYHSFYLVLRGSFASKFRLQPEGTYKSINAGKCPQNSEYNSAEDSATVTDAMSKIGIGANEIQSIWSTTAGILSLLNVEFVADGESSKVNPSTKPNLDTSVQLWQIDMNTLLKELSKTELRVPGSAPVWKDLNPAKAMDVRDALAKALYDGLFTWLVNKSNQLCDVNTSVGNWVGLLDIFGFEDFLKNSFEQLCINLANETLQNHYNRYIFDKDMEECRAEGIDVTAVVCPDNTPCLRLITEKGGVLSLLDEECLLGKGTDFGFLEKVAQAHERNKFFEKKKTSRDQFIIKHYAAAVTYDVNGWREKNADTLKDNVRTMMRESKDPLIATLLEAPIPPEQQQRTKRSTVGGFFKEQVTELMKVIESTNPHWIRCVKPHPAKKPRNFDGVQTMNQLESSGVLGTVKIRKAGYPIRTVFDKFVIRYKIIGGTRLQGKSARDASSMILDIAEMNVKTMAQIGKTKVFMKSEAFPAIERRRNECLLGFVTRLQRHGRGYASRLQSNRARGKFLQARLAQLIASEYRLYMQRSAEIREIRARLRREAEEKYRHLRQDLEVQSATARAHLYDEMAQQSQQMFALLQRLLQQERERAERVRAAREALYRAESSARLRLFDEACRLVDELSDTYDYEVAVVLEMEMVFIDEQEAMHRVIVGDEERASRNRFWRSFLSMRSAQSIETLVNASMVARRRVEQYEMLERAELLARMPISRSAVVMGNMLRRQGREQHEDAYKKYVARLQNDKKVQKSLHRLDGVWKDEIVREREAALSHNDTVMRAAGFATTPSSSRQQHHTATGGGVAHSEFFRNVAKSVDHQMWSRVDEKLQDGTGNAPLPQAHVGEQRESSEPITPPAKYGGVRSGTAGGVSAYRSPNTDSITPGSTGQPSSASDERRAAAPISAMTPVQSVPLTSYSPSTHNLLQVPSIDSFSPVPSVALRMPGGAMSQTRWLGTESLRTPTSIAYAQSNHNAPLLSAQRHRDASGAGGASPYLQDSPYQQSNGLVTASSVLISTPADQFSPVRSVANHQQQHVTPIRPPAASPSQQFSQPHPSPGVRRKVWGTSPS</sequence>
<evidence type="ECO:0000313" key="10">
    <source>
        <dbReference type="EMBL" id="CUF67578.1"/>
    </source>
</evidence>
<evidence type="ECO:0000259" key="9">
    <source>
        <dbReference type="PROSITE" id="PS51456"/>
    </source>
</evidence>
<keyword evidence="7" id="KW-0175">Coiled coil</keyword>
<dbReference type="GO" id="GO:0051015">
    <property type="term" value="F:actin filament binding"/>
    <property type="evidence" value="ECO:0007669"/>
    <property type="project" value="TreeGrafter"/>
</dbReference>
<evidence type="ECO:0000256" key="3">
    <source>
        <dbReference type="ARBA" id="ARBA00023123"/>
    </source>
</evidence>
<dbReference type="SMART" id="SM00242">
    <property type="entry name" value="MYSc"/>
    <property type="match status" value="1"/>
</dbReference>
<evidence type="ECO:0000313" key="11">
    <source>
        <dbReference type="Proteomes" id="UP000051952"/>
    </source>
</evidence>
<dbReference type="GO" id="GO:0016020">
    <property type="term" value="C:membrane"/>
    <property type="evidence" value="ECO:0007669"/>
    <property type="project" value="TreeGrafter"/>
</dbReference>
<dbReference type="Gene3D" id="1.20.5.4820">
    <property type="match status" value="1"/>
</dbReference>
<dbReference type="InterPro" id="IPR027417">
    <property type="entry name" value="P-loop_NTPase"/>
</dbReference>
<evidence type="ECO:0000256" key="2">
    <source>
        <dbReference type="ARBA" id="ARBA00022840"/>
    </source>
</evidence>
<proteinExistence type="inferred from homology"/>
<dbReference type="Gene3D" id="1.20.120.720">
    <property type="entry name" value="Myosin VI head, motor domain, U50 subdomain"/>
    <property type="match status" value="1"/>
</dbReference>